<dbReference type="Pfam" id="PF13505">
    <property type="entry name" value="OMP_b-brl"/>
    <property type="match status" value="1"/>
</dbReference>
<accession>A0A3B0XP43</accession>
<dbReference type="InterPro" id="IPR027385">
    <property type="entry name" value="Beta-barrel_OMP"/>
</dbReference>
<reference evidence="3" key="1">
    <citation type="submission" date="2018-06" db="EMBL/GenBank/DDBJ databases">
        <authorList>
            <person name="Zhirakovskaya E."/>
        </authorList>
    </citation>
    <scope>NUCLEOTIDE SEQUENCE</scope>
</reference>
<name>A0A3B0XP43_9ZZZZ</name>
<dbReference type="InterPro" id="IPR011250">
    <property type="entry name" value="OMP/PagP_B-barrel"/>
</dbReference>
<evidence type="ECO:0000259" key="2">
    <source>
        <dbReference type="Pfam" id="PF13505"/>
    </source>
</evidence>
<evidence type="ECO:0000256" key="1">
    <source>
        <dbReference type="ARBA" id="ARBA00022729"/>
    </source>
</evidence>
<dbReference type="Gene3D" id="2.40.160.20">
    <property type="match status" value="1"/>
</dbReference>
<proteinExistence type="predicted"/>
<evidence type="ECO:0000313" key="3">
    <source>
        <dbReference type="EMBL" id="VAW69321.1"/>
    </source>
</evidence>
<dbReference type="SUPFAM" id="SSF56925">
    <property type="entry name" value="OMPA-like"/>
    <property type="match status" value="1"/>
</dbReference>
<protein>
    <recommendedName>
        <fullName evidence="2">Outer membrane protein beta-barrel domain-containing protein</fullName>
    </recommendedName>
</protein>
<organism evidence="3">
    <name type="scientific">hydrothermal vent metagenome</name>
    <dbReference type="NCBI Taxonomy" id="652676"/>
    <lineage>
        <taxon>unclassified sequences</taxon>
        <taxon>metagenomes</taxon>
        <taxon>ecological metagenomes</taxon>
    </lineage>
</organism>
<dbReference type="AlphaFoldDB" id="A0A3B0XP43"/>
<gene>
    <name evidence="3" type="ORF">MNBD_GAMMA09-1650</name>
</gene>
<feature type="domain" description="Outer membrane protein beta-barrel" evidence="2">
    <location>
        <begin position="14"/>
        <end position="173"/>
    </location>
</feature>
<sequence length="173" mass="19088">MAVKLKLKHLLFLSALGSPIANAGAYIALAPALIHIKTDDGSTKPFVTDLRLGYAYESHKVELTTMSSISNDNLNQLETDVPAAAALFYRYTIKPKSSLSVDVILGYSQIDIDFKDPMTPLTTETFEGVSFGVGLEEALKSIPQLKFKLDLIQLYRGDRLNINSLSLGLRYEF</sequence>
<keyword evidence="1" id="KW-0732">Signal</keyword>
<dbReference type="EMBL" id="UOFI01000151">
    <property type="protein sequence ID" value="VAW69321.1"/>
    <property type="molecule type" value="Genomic_DNA"/>
</dbReference>